<dbReference type="AlphaFoldDB" id="A0A069QMS6"/>
<keyword evidence="2" id="KW-1185">Reference proteome</keyword>
<dbReference type="Proteomes" id="UP000027442">
    <property type="component" value="Unassembled WGS sequence"/>
</dbReference>
<comment type="caution">
    <text evidence="1">The sequence shown here is derived from an EMBL/GenBank/DDBJ whole genome shotgun (WGS) entry which is preliminary data.</text>
</comment>
<organism evidence="1 2">
    <name type="scientific">Hoylesella loescheii DSM 19665 = JCM 12249 = ATCC 15930</name>
    <dbReference type="NCBI Taxonomy" id="1122985"/>
    <lineage>
        <taxon>Bacteria</taxon>
        <taxon>Pseudomonadati</taxon>
        <taxon>Bacteroidota</taxon>
        <taxon>Bacteroidia</taxon>
        <taxon>Bacteroidales</taxon>
        <taxon>Prevotellaceae</taxon>
        <taxon>Hoylesella</taxon>
    </lineage>
</organism>
<reference evidence="1 2" key="1">
    <citation type="submission" date="2013-08" db="EMBL/GenBank/DDBJ databases">
        <authorList>
            <person name="Weinstock G."/>
            <person name="Sodergren E."/>
            <person name="Wylie T."/>
            <person name="Fulton L."/>
            <person name="Fulton R."/>
            <person name="Fronick C."/>
            <person name="O'Laughlin M."/>
            <person name="Godfrey J."/>
            <person name="Miner T."/>
            <person name="Herter B."/>
            <person name="Appelbaum E."/>
            <person name="Cordes M."/>
            <person name="Lek S."/>
            <person name="Wollam A."/>
            <person name="Pepin K.H."/>
            <person name="Palsikar V.B."/>
            <person name="Mitreva M."/>
            <person name="Wilson R.K."/>
        </authorList>
    </citation>
    <scope>NUCLEOTIDE SEQUENCE [LARGE SCALE GENOMIC DNA]</scope>
    <source>
        <strain evidence="1 2">ATCC 15930</strain>
    </source>
</reference>
<name>A0A069QMS6_HOYLO</name>
<dbReference type="PATRIC" id="fig|1122985.7.peg.2938"/>
<dbReference type="HOGENOM" id="CLU_051340_1_0_10"/>
<evidence type="ECO:0008006" key="3">
    <source>
        <dbReference type="Google" id="ProtNLM"/>
    </source>
</evidence>
<accession>A0A069QMS6</accession>
<dbReference type="Pfam" id="PF13644">
    <property type="entry name" value="DKNYY"/>
    <property type="match status" value="1"/>
</dbReference>
<protein>
    <recommendedName>
        <fullName evidence="3">DKNYY family protein</fullName>
    </recommendedName>
</protein>
<evidence type="ECO:0000313" key="2">
    <source>
        <dbReference type="Proteomes" id="UP000027442"/>
    </source>
</evidence>
<gene>
    <name evidence="1" type="ORF">HMPREF1991_02843</name>
</gene>
<evidence type="ECO:0000313" key="1">
    <source>
        <dbReference type="EMBL" id="KDR51131.1"/>
    </source>
</evidence>
<proteinExistence type="predicted"/>
<dbReference type="InterPro" id="IPR027375">
    <property type="entry name" value="DKNYY"/>
</dbReference>
<dbReference type="EMBL" id="JNGW01000121">
    <property type="protein sequence ID" value="KDR51131.1"/>
    <property type="molecule type" value="Genomic_DNA"/>
</dbReference>
<sequence length="253" mass="28851">MVTNRNILNKDYMKRVLNQANMVATLMLLALVMVAQPIRAQHEFGAKRKSYGYGVDRNAVYYEGRMMAGADARTFEYLGHGYARDRNVVYYRGEVIRGANPRTFRVVGDVEEQPTIVFPDERTPDYDRRGSADWERFPEELLPGNSLGFGYSKTNFDVYYLGKKIGASSSSFQVLSFGYAKDAFSIYFEGVEVKGASNGSFRVLIDGYAKDAFNAYYRGREIPNCNVRNFECMGRGVARDDENKYYLGQKVVW</sequence>